<dbReference type="PANTHER" id="PTHR43569:SF2">
    <property type="entry name" value="AMIDOHYDROLASE-RELATED DOMAIN-CONTAINING PROTEIN"/>
    <property type="match status" value="1"/>
</dbReference>
<dbReference type="SUPFAM" id="SSF51556">
    <property type="entry name" value="Metallo-dependent hydrolases"/>
    <property type="match status" value="1"/>
</dbReference>
<dbReference type="InterPro" id="IPR052350">
    <property type="entry name" value="Metallo-dep_Lactonases"/>
</dbReference>
<keyword evidence="3" id="KW-0378">Hydrolase</keyword>
<comment type="similarity">
    <text evidence="1">Belongs to the metallo-dependent hydrolases superfamily.</text>
</comment>
<keyword evidence="4" id="KW-1185">Reference proteome</keyword>
<protein>
    <submittedName>
        <fullName evidence="3">Amidohydrolase 2</fullName>
    </submittedName>
</protein>
<evidence type="ECO:0000259" key="2">
    <source>
        <dbReference type="Pfam" id="PF04909"/>
    </source>
</evidence>
<dbReference type="AlphaFoldDB" id="A0A139B0D5"/>
<dbReference type="EMBL" id="KQ965731">
    <property type="protein sequence ID" value="KXS22458.1"/>
    <property type="molecule type" value="Genomic_DNA"/>
</dbReference>
<feature type="domain" description="Amidohydrolase-related" evidence="2">
    <location>
        <begin position="25"/>
        <end position="383"/>
    </location>
</feature>
<dbReference type="GO" id="GO:0016787">
    <property type="term" value="F:hydrolase activity"/>
    <property type="evidence" value="ECO:0007669"/>
    <property type="project" value="UniProtKB-KW"/>
</dbReference>
<organism evidence="3 4">
    <name type="scientific">Gonapodya prolifera (strain JEL478)</name>
    <name type="common">Monoblepharis prolifera</name>
    <dbReference type="NCBI Taxonomy" id="1344416"/>
    <lineage>
        <taxon>Eukaryota</taxon>
        <taxon>Fungi</taxon>
        <taxon>Fungi incertae sedis</taxon>
        <taxon>Chytridiomycota</taxon>
        <taxon>Chytridiomycota incertae sedis</taxon>
        <taxon>Monoblepharidomycetes</taxon>
        <taxon>Monoblepharidales</taxon>
        <taxon>Gonapodyaceae</taxon>
        <taxon>Gonapodya</taxon>
    </lineage>
</organism>
<accession>A0A139B0D5</accession>
<reference evidence="3 4" key="1">
    <citation type="journal article" date="2015" name="Genome Biol. Evol.">
        <title>Phylogenomic analyses indicate that early fungi evolved digesting cell walls of algal ancestors of land plants.</title>
        <authorList>
            <person name="Chang Y."/>
            <person name="Wang S."/>
            <person name="Sekimoto S."/>
            <person name="Aerts A.L."/>
            <person name="Choi C."/>
            <person name="Clum A."/>
            <person name="LaButti K.M."/>
            <person name="Lindquist E.A."/>
            <person name="Yee Ngan C."/>
            <person name="Ohm R.A."/>
            <person name="Salamov A.A."/>
            <person name="Grigoriev I.V."/>
            <person name="Spatafora J.W."/>
            <person name="Berbee M.L."/>
        </authorList>
    </citation>
    <scope>NUCLEOTIDE SEQUENCE [LARGE SCALE GENOMIC DNA]</scope>
    <source>
        <strain evidence="3 4">JEL478</strain>
    </source>
</reference>
<dbReference type="InterPro" id="IPR006680">
    <property type="entry name" value="Amidohydro-rel"/>
</dbReference>
<dbReference type="PANTHER" id="PTHR43569">
    <property type="entry name" value="AMIDOHYDROLASE"/>
    <property type="match status" value="1"/>
</dbReference>
<evidence type="ECO:0000256" key="1">
    <source>
        <dbReference type="ARBA" id="ARBA00038310"/>
    </source>
</evidence>
<proteinExistence type="inferred from homology"/>
<dbReference type="Gene3D" id="3.20.20.140">
    <property type="entry name" value="Metal-dependent hydrolases"/>
    <property type="match status" value="1"/>
</dbReference>
<sequence>MPRRNPPLSPEAAAAVAEICFPIFDSHHHVWSGETEPRSNSRYVGLDFPKLGFNTPPRAPQSTGAPRPPGTKLFVSDDEARKTIATLTDRGMMLVVEDYTWQDLVTDIEEAGVAASGTVYLEAGWTDVTNRPDETSRLQAIFHESGGRVASGIQGFADMLKPTAEFEDELRAHMAHQNFRGIRWRPELPNGQFVTFDPAYLEHPHVRANVGALERLGLVWDVWYKGQKKSMTKMCVLLCEIARQHPTLTIVLDHFLTPVDVAKDDECFEMWKDCMQRFSRVPNFYVKVSGLMIDLGFEYHRQLRETGPFAKELASNRWGDLVRYTLDLFGPNRSLFGSNFPVDGWNVAYGELLASYWIICKEKGYTHADMKNVFSDTARRIYKIEQRNPRANQRRVAPSTL</sequence>
<gene>
    <name evidence="3" type="ORF">M427DRAFT_27008</name>
</gene>
<evidence type="ECO:0000313" key="4">
    <source>
        <dbReference type="Proteomes" id="UP000070544"/>
    </source>
</evidence>
<dbReference type="Pfam" id="PF04909">
    <property type="entry name" value="Amidohydro_2"/>
    <property type="match status" value="1"/>
</dbReference>
<name>A0A139B0D5_GONPJ</name>
<evidence type="ECO:0000313" key="3">
    <source>
        <dbReference type="EMBL" id="KXS22458.1"/>
    </source>
</evidence>
<dbReference type="InterPro" id="IPR032466">
    <property type="entry name" value="Metal_Hydrolase"/>
</dbReference>
<dbReference type="OrthoDB" id="2135488at2759"/>
<dbReference type="Proteomes" id="UP000070544">
    <property type="component" value="Unassembled WGS sequence"/>
</dbReference>